<dbReference type="InterPro" id="IPR004358">
    <property type="entry name" value="Sig_transdc_His_kin-like_C"/>
</dbReference>
<dbReference type="Gene3D" id="3.30.565.10">
    <property type="entry name" value="Histidine kinase-like ATPase, C-terminal domain"/>
    <property type="match status" value="1"/>
</dbReference>
<dbReference type="SUPFAM" id="SSF55874">
    <property type="entry name" value="ATPase domain of HSP90 chaperone/DNA topoisomerase II/histidine kinase"/>
    <property type="match status" value="1"/>
</dbReference>
<evidence type="ECO:0000256" key="4">
    <source>
        <dbReference type="ARBA" id="ARBA00022741"/>
    </source>
</evidence>
<keyword evidence="5 9" id="KW-0418">Kinase</keyword>
<evidence type="ECO:0000259" key="8">
    <source>
        <dbReference type="PROSITE" id="PS50109"/>
    </source>
</evidence>
<comment type="catalytic activity">
    <reaction evidence="1">
        <text>ATP + protein L-histidine = ADP + protein N-phospho-L-histidine.</text>
        <dbReference type="EC" id="2.7.13.3"/>
    </reaction>
</comment>
<keyword evidence="4" id="KW-0547">Nucleotide-binding</keyword>
<dbReference type="GO" id="GO:0000160">
    <property type="term" value="P:phosphorelay signal transduction system"/>
    <property type="evidence" value="ECO:0007669"/>
    <property type="project" value="UniProtKB-KW"/>
</dbReference>
<dbReference type="PROSITE" id="PS50109">
    <property type="entry name" value="HIS_KIN"/>
    <property type="match status" value="1"/>
</dbReference>
<proteinExistence type="predicted"/>
<evidence type="ECO:0000313" key="10">
    <source>
        <dbReference type="Proteomes" id="UP000317557"/>
    </source>
</evidence>
<dbReference type="GO" id="GO:0004673">
    <property type="term" value="F:protein histidine kinase activity"/>
    <property type="evidence" value="ECO:0007669"/>
    <property type="project" value="UniProtKB-EC"/>
</dbReference>
<dbReference type="PANTHER" id="PTHR43065">
    <property type="entry name" value="SENSOR HISTIDINE KINASE"/>
    <property type="match status" value="1"/>
</dbReference>
<dbReference type="OrthoDB" id="1931120at2"/>
<dbReference type="InterPro" id="IPR003594">
    <property type="entry name" value="HATPase_dom"/>
</dbReference>
<evidence type="ECO:0000256" key="2">
    <source>
        <dbReference type="ARBA" id="ARBA00012438"/>
    </source>
</evidence>
<organism evidence="9 10">
    <name type="scientific">Gracilimonas mengyeensis</name>
    <dbReference type="NCBI Taxonomy" id="1302730"/>
    <lineage>
        <taxon>Bacteria</taxon>
        <taxon>Pseudomonadati</taxon>
        <taxon>Balneolota</taxon>
        <taxon>Balneolia</taxon>
        <taxon>Balneolales</taxon>
        <taxon>Balneolaceae</taxon>
        <taxon>Gracilimonas</taxon>
    </lineage>
</organism>
<name>A0A521FLT9_9BACT</name>
<evidence type="ECO:0000256" key="5">
    <source>
        <dbReference type="ARBA" id="ARBA00022777"/>
    </source>
</evidence>
<evidence type="ECO:0000313" key="9">
    <source>
        <dbReference type="EMBL" id="SMO97086.1"/>
    </source>
</evidence>
<dbReference type="GO" id="GO:0005524">
    <property type="term" value="F:ATP binding"/>
    <property type="evidence" value="ECO:0007669"/>
    <property type="project" value="UniProtKB-KW"/>
</dbReference>
<reference evidence="9 10" key="1">
    <citation type="submission" date="2017-05" db="EMBL/GenBank/DDBJ databases">
        <authorList>
            <person name="Varghese N."/>
            <person name="Submissions S."/>
        </authorList>
    </citation>
    <scope>NUCLEOTIDE SEQUENCE [LARGE SCALE GENOMIC DNA]</scope>
    <source>
        <strain evidence="9 10">DSM 21985</strain>
    </source>
</reference>
<evidence type="ECO:0000256" key="6">
    <source>
        <dbReference type="ARBA" id="ARBA00022840"/>
    </source>
</evidence>
<keyword evidence="10" id="KW-1185">Reference proteome</keyword>
<gene>
    <name evidence="9" type="ORF">SAMN06265219_12237</name>
</gene>
<keyword evidence="3" id="KW-0808">Transferase</keyword>
<evidence type="ECO:0000256" key="1">
    <source>
        <dbReference type="ARBA" id="ARBA00000085"/>
    </source>
</evidence>
<dbReference type="EC" id="2.7.13.3" evidence="2"/>
<dbReference type="AlphaFoldDB" id="A0A521FLT9"/>
<protein>
    <recommendedName>
        <fullName evidence="2">histidine kinase</fullName>
        <ecNumber evidence="2">2.7.13.3</ecNumber>
    </recommendedName>
</protein>
<keyword evidence="7" id="KW-0902">Two-component regulatory system</keyword>
<evidence type="ECO:0000256" key="3">
    <source>
        <dbReference type="ARBA" id="ARBA00022679"/>
    </source>
</evidence>
<feature type="domain" description="Histidine kinase" evidence="8">
    <location>
        <begin position="1"/>
        <end position="75"/>
    </location>
</feature>
<dbReference type="PRINTS" id="PR00344">
    <property type="entry name" value="BCTRLSENSOR"/>
</dbReference>
<dbReference type="RefSeq" id="WP_142456288.1">
    <property type="nucleotide sequence ID" value="NZ_FXTP01000022.1"/>
</dbReference>
<dbReference type="Proteomes" id="UP000317557">
    <property type="component" value="Unassembled WGS sequence"/>
</dbReference>
<keyword evidence="6" id="KW-0067">ATP-binding</keyword>
<dbReference type="EMBL" id="FXTP01000022">
    <property type="protein sequence ID" value="SMO97086.1"/>
    <property type="molecule type" value="Genomic_DNA"/>
</dbReference>
<evidence type="ECO:0000256" key="7">
    <source>
        <dbReference type="ARBA" id="ARBA00023012"/>
    </source>
</evidence>
<accession>A0A521FLT9</accession>
<sequence length="94" mass="10120">MSRKPFLEITDNGTGINKEHVDKIFSHGFTTKKEGHGFGLHSSANYVTEMGGTMTAKNRQDTSGLSIILSFPTEINELPANPVKAGNKNNGQSA</sequence>
<dbReference type="PANTHER" id="PTHR43065:SF46">
    <property type="entry name" value="C4-DICARBOXYLATE TRANSPORT SENSOR PROTEIN DCTB"/>
    <property type="match status" value="1"/>
</dbReference>
<dbReference type="Pfam" id="PF02518">
    <property type="entry name" value="HATPase_c"/>
    <property type="match status" value="1"/>
</dbReference>
<dbReference type="InterPro" id="IPR005467">
    <property type="entry name" value="His_kinase_dom"/>
</dbReference>
<dbReference type="InterPro" id="IPR036890">
    <property type="entry name" value="HATPase_C_sf"/>
</dbReference>